<comment type="caution">
    <text evidence="9">The sequence shown here is derived from an EMBL/GenBank/DDBJ whole genome shotgun (WGS) entry which is preliminary data.</text>
</comment>
<evidence type="ECO:0000256" key="3">
    <source>
        <dbReference type="SAM" id="SignalP"/>
    </source>
</evidence>
<keyword evidence="10" id="KW-1185">Reference proteome</keyword>
<feature type="domain" description="Heavy metal binding" evidence="4">
    <location>
        <begin position="35"/>
        <end position="61"/>
    </location>
</feature>
<evidence type="ECO:0000259" key="5">
    <source>
        <dbReference type="Pfam" id="PF25869"/>
    </source>
</evidence>
<dbReference type="PANTHER" id="PTHR30097">
    <property type="entry name" value="CATION EFFLUX SYSTEM PROTEIN CUSB"/>
    <property type="match status" value="1"/>
</dbReference>
<evidence type="ECO:0000313" key="10">
    <source>
        <dbReference type="Proteomes" id="UP001139474"/>
    </source>
</evidence>
<dbReference type="GO" id="GO:0022857">
    <property type="term" value="F:transmembrane transporter activity"/>
    <property type="evidence" value="ECO:0007669"/>
    <property type="project" value="InterPro"/>
</dbReference>
<keyword evidence="3" id="KW-0732">Signal</keyword>
<dbReference type="Pfam" id="PF19335">
    <property type="entry name" value="HMBD"/>
    <property type="match status" value="1"/>
</dbReference>
<dbReference type="AlphaFoldDB" id="A0A9X2JRV8"/>
<dbReference type="Gene3D" id="2.40.50.100">
    <property type="match status" value="1"/>
</dbReference>
<dbReference type="Gene3D" id="2.40.420.20">
    <property type="match status" value="1"/>
</dbReference>
<name>A0A9X2JRV8_9GAMM</name>
<dbReference type="InterPro" id="IPR045800">
    <property type="entry name" value="HMBD"/>
</dbReference>
<sequence length="412" mass="46142">MRYWIAIFILIPFLTLAQEHNHSEDQNPFGQSTEYVCPMHSQVVRNEPGTCPICGMDLVKKEPKQDYSEPGAEKSFTVPESSQQAIRVTTAKAVRKNLQPQLIAQAQVRWQESAQRHIHSRAEGWVEELHADVEGQWVEKGDKLYSLYAPDLVVAQDDYLQLLDSLSDIRNGDSQQSFKRRGQQRLRLLGMTEAQIKALEQGGETEYVVDYYAPESGYITSLDIQEGMYVSPGLKLLTLTQDNQLWFFADVPARYSKQLKTGQMAHISSSHFPGGHWMNTIDYIYPQVDPVTQTIKVRIPVNDSIDRLREGLWATAHIELEPVNDAVVVPVASLIVTGMNNRVVVKSGERKFEVREVTTGLRVGNEIAIAEGLEEGELVVTSGQFLLDSEASLQGLGLDSSNDNAAAPQHNH</sequence>
<dbReference type="GO" id="GO:0030288">
    <property type="term" value="C:outer membrane-bounded periplasmic space"/>
    <property type="evidence" value="ECO:0007669"/>
    <property type="project" value="TreeGrafter"/>
</dbReference>
<dbReference type="GO" id="GO:0060003">
    <property type="term" value="P:copper ion export"/>
    <property type="evidence" value="ECO:0007669"/>
    <property type="project" value="TreeGrafter"/>
</dbReference>
<dbReference type="Pfam" id="PF25967">
    <property type="entry name" value="RND-MFP_C"/>
    <property type="match status" value="1"/>
</dbReference>
<dbReference type="GO" id="GO:0016020">
    <property type="term" value="C:membrane"/>
    <property type="evidence" value="ECO:0007669"/>
    <property type="project" value="InterPro"/>
</dbReference>
<evidence type="ECO:0000259" key="8">
    <source>
        <dbReference type="Pfam" id="PF25967"/>
    </source>
</evidence>
<dbReference type="Proteomes" id="UP001139474">
    <property type="component" value="Unassembled WGS sequence"/>
</dbReference>
<organism evidence="9 10">
    <name type="scientific">Idiomarina rhizosphaerae</name>
    <dbReference type="NCBI Taxonomy" id="2961572"/>
    <lineage>
        <taxon>Bacteria</taxon>
        <taxon>Pseudomonadati</taxon>
        <taxon>Pseudomonadota</taxon>
        <taxon>Gammaproteobacteria</taxon>
        <taxon>Alteromonadales</taxon>
        <taxon>Idiomarinaceae</taxon>
        <taxon>Idiomarina</taxon>
    </lineage>
</organism>
<dbReference type="NCBIfam" id="TIGR01730">
    <property type="entry name" value="RND_mfp"/>
    <property type="match status" value="1"/>
</dbReference>
<evidence type="ECO:0000256" key="2">
    <source>
        <dbReference type="ARBA" id="ARBA00022448"/>
    </source>
</evidence>
<dbReference type="InterPro" id="IPR058791">
    <property type="entry name" value="3HB_CusB"/>
</dbReference>
<evidence type="ECO:0000256" key="1">
    <source>
        <dbReference type="ARBA" id="ARBA00009477"/>
    </source>
</evidence>
<evidence type="ECO:0000259" key="7">
    <source>
        <dbReference type="Pfam" id="PF25954"/>
    </source>
</evidence>
<dbReference type="InterPro" id="IPR051909">
    <property type="entry name" value="MFP_Cation_Efflux"/>
</dbReference>
<dbReference type="InterPro" id="IPR058792">
    <property type="entry name" value="Beta-barrel_RND_2"/>
</dbReference>
<feature type="signal peptide" evidence="3">
    <location>
        <begin position="1"/>
        <end position="17"/>
    </location>
</feature>
<dbReference type="Pfam" id="PF25869">
    <property type="entry name" value="3HB_CusB"/>
    <property type="match status" value="1"/>
</dbReference>
<protein>
    <submittedName>
        <fullName evidence="9">Efflux RND transporter periplasmic adaptor subunit</fullName>
    </submittedName>
</protein>
<dbReference type="Gene3D" id="2.40.30.170">
    <property type="match status" value="1"/>
</dbReference>
<dbReference type="RefSeq" id="WP_253617841.1">
    <property type="nucleotide sequence ID" value="NZ_JAMZDE010000003.1"/>
</dbReference>
<proteinExistence type="inferred from homology"/>
<feature type="chain" id="PRO_5040971663" evidence="3">
    <location>
        <begin position="18"/>
        <end position="412"/>
    </location>
</feature>
<dbReference type="EMBL" id="JAMZDE010000003">
    <property type="protein sequence ID" value="MCP1338624.1"/>
    <property type="molecule type" value="Genomic_DNA"/>
</dbReference>
<evidence type="ECO:0000259" key="4">
    <source>
        <dbReference type="Pfam" id="PF19335"/>
    </source>
</evidence>
<keyword evidence="2" id="KW-0813">Transport</keyword>
<dbReference type="SUPFAM" id="SSF111369">
    <property type="entry name" value="HlyD-like secretion proteins"/>
    <property type="match status" value="1"/>
</dbReference>
<dbReference type="Pfam" id="PF25919">
    <property type="entry name" value="BSH_CusB"/>
    <property type="match status" value="1"/>
</dbReference>
<dbReference type="GO" id="GO:0015679">
    <property type="term" value="P:plasma membrane copper ion transport"/>
    <property type="evidence" value="ECO:0007669"/>
    <property type="project" value="TreeGrafter"/>
</dbReference>
<dbReference type="PANTHER" id="PTHR30097:SF15">
    <property type="entry name" value="CATION EFFLUX SYSTEM PROTEIN CUSB"/>
    <property type="match status" value="1"/>
</dbReference>
<feature type="domain" description="Multidrug resistance protein MdtA-like C-terminal permuted SH3" evidence="8">
    <location>
        <begin position="325"/>
        <end position="383"/>
    </location>
</feature>
<dbReference type="GO" id="GO:0046914">
    <property type="term" value="F:transition metal ion binding"/>
    <property type="evidence" value="ECO:0007669"/>
    <property type="project" value="TreeGrafter"/>
</dbReference>
<dbReference type="InterPro" id="IPR058790">
    <property type="entry name" value="BSH_CusB"/>
</dbReference>
<comment type="similarity">
    <text evidence="1">Belongs to the membrane fusion protein (MFP) (TC 8.A.1) family.</text>
</comment>
<dbReference type="Gene3D" id="6.10.140.730">
    <property type="match status" value="1"/>
</dbReference>
<gene>
    <name evidence="9" type="ORF">NJR55_03370</name>
</gene>
<feature type="domain" description="CusB-like barrel-sandwich hybrid" evidence="6">
    <location>
        <begin position="116"/>
        <end position="239"/>
    </location>
</feature>
<reference evidence="9" key="1">
    <citation type="submission" date="2022-06" db="EMBL/GenBank/DDBJ databases">
        <title>Idiomarina rhizosphaerae M1R2S28.</title>
        <authorList>
            <person name="Sun J.-Q."/>
            <person name="Li L.-F."/>
        </authorList>
    </citation>
    <scope>NUCLEOTIDE SEQUENCE</scope>
    <source>
        <strain evidence="9">M1R2S28</strain>
    </source>
</reference>
<dbReference type="InterPro" id="IPR058627">
    <property type="entry name" value="MdtA-like_C"/>
</dbReference>
<feature type="domain" description="CusB-like three alpha-helical bundle" evidence="5">
    <location>
        <begin position="151"/>
        <end position="205"/>
    </location>
</feature>
<accession>A0A9X2JRV8</accession>
<feature type="domain" description="CusB-like beta-barrel" evidence="7">
    <location>
        <begin position="244"/>
        <end position="319"/>
    </location>
</feature>
<evidence type="ECO:0000259" key="6">
    <source>
        <dbReference type="Pfam" id="PF25919"/>
    </source>
</evidence>
<evidence type="ECO:0000313" key="9">
    <source>
        <dbReference type="EMBL" id="MCP1338624.1"/>
    </source>
</evidence>
<dbReference type="Pfam" id="PF25954">
    <property type="entry name" value="Beta-barrel_RND_2"/>
    <property type="match status" value="1"/>
</dbReference>
<dbReference type="InterPro" id="IPR006143">
    <property type="entry name" value="RND_pump_MFP"/>
</dbReference>